<dbReference type="Proteomes" id="UP000494165">
    <property type="component" value="Unassembled WGS sequence"/>
</dbReference>
<dbReference type="PROSITE" id="PS50009">
    <property type="entry name" value="RASGEF_CAT"/>
    <property type="match status" value="1"/>
</dbReference>
<evidence type="ECO:0000259" key="4">
    <source>
        <dbReference type="PROSITE" id="PS50009"/>
    </source>
</evidence>
<feature type="compositionally biased region" description="Pro residues" evidence="3">
    <location>
        <begin position="44"/>
        <end position="60"/>
    </location>
</feature>
<accession>A0A8S1D3P7</accession>
<keyword evidence="7" id="KW-1185">Reference proteome</keyword>
<reference evidence="6 7" key="1">
    <citation type="submission" date="2020-04" db="EMBL/GenBank/DDBJ databases">
        <authorList>
            <person name="Alioto T."/>
            <person name="Alioto T."/>
            <person name="Gomez Garrido J."/>
        </authorList>
    </citation>
    <scope>NUCLEOTIDE SEQUENCE [LARGE SCALE GENOMIC DNA]</scope>
</reference>
<evidence type="ECO:0008006" key="8">
    <source>
        <dbReference type="Google" id="ProtNLM"/>
    </source>
</evidence>
<dbReference type="PANTHER" id="PTHR23113">
    <property type="entry name" value="GUANINE NUCLEOTIDE EXCHANGE FACTOR"/>
    <property type="match status" value="1"/>
</dbReference>
<proteinExistence type="predicted"/>
<evidence type="ECO:0000259" key="5">
    <source>
        <dbReference type="PROSITE" id="PS50212"/>
    </source>
</evidence>
<dbReference type="InterPro" id="IPR023578">
    <property type="entry name" value="Ras_GEF_dom_sf"/>
</dbReference>
<dbReference type="PANTHER" id="PTHR23113:SF356">
    <property type="entry name" value="FI05912P-RELATED"/>
    <property type="match status" value="1"/>
</dbReference>
<dbReference type="GO" id="GO:0007265">
    <property type="term" value="P:Ras protein signal transduction"/>
    <property type="evidence" value="ECO:0007669"/>
    <property type="project" value="TreeGrafter"/>
</dbReference>
<dbReference type="InterPro" id="IPR008937">
    <property type="entry name" value="Ras-like_GEF"/>
</dbReference>
<dbReference type="GO" id="GO:0005085">
    <property type="term" value="F:guanyl-nucleotide exchange factor activity"/>
    <property type="evidence" value="ECO:0007669"/>
    <property type="project" value="UniProtKB-KW"/>
</dbReference>
<feature type="domain" description="Ras-GEF" evidence="4">
    <location>
        <begin position="254"/>
        <end position="494"/>
    </location>
</feature>
<dbReference type="GO" id="GO:0005886">
    <property type="term" value="C:plasma membrane"/>
    <property type="evidence" value="ECO:0007669"/>
    <property type="project" value="TreeGrafter"/>
</dbReference>
<evidence type="ECO:0000313" key="6">
    <source>
        <dbReference type="EMBL" id="CAB3372456.1"/>
    </source>
</evidence>
<dbReference type="OrthoDB" id="20825at2759"/>
<dbReference type="InterPro" id="IPR036964">
    <property type="entry name" value="RASGEF_cat_dom_sf"/>
</dbReference>
<dbReference type="EMBL" id="CADEPI010000073">
    <property type="protein sequence ID" value="CAB3372456.1"/>
    <property type="molecule type" value="Genomic_DNA"/>
</dbReference>
<organism evidence="6 7">
    <name type="scientific">Cloeon dipterum</name>
    <dbReference type="NCBI Taxonomy" id="197152"/>
    <lineage>
        <taxon>Eukaryota</taxon>
        <taxon>Metazoa</taxon>
        <taxon>Ecdysozoa</taxon>
        <taxon>Arthropoda</taxon>
        <taxon>Hexapoda</taxon>
        <taxon>Insecta</taxon>
        <taxon>Pterygota</taxon>
        <taxon>Palaeoptera</taxon>
        <taxon>Ephemeroptera</taxon>
        <taxon>Pisciforma</taxon>
        <taxon>Baetidae</taxon>
        <taxon>Cloeon</taxon>
    </lineage>
</organism>
<evidence type="ECO:0000256" key="3">
    <source>
        <dbReference type="SAM" id="MobiDB-lite"/>
    </source>
</evidence>
<sequence>MAMYYYATRWFSERSLAPPPRRHRSRQQPHGQPPPLPQQSAASTPPPSSPRQQQQPPPPLAKQQTKQAKKSEAAASSSSSRGSESPQPPTCENQQQQQQQAPIYEQANGPLEPLLAKMVPKDDYFPDRAFLFAFLLSARLFVQPHELLRRLSRLCEPKNGCSAGHWVRLLAEWTAAFPYDFRDERVMAEVREMTQRCVAQEPQRRVQVSLLLEKLLERLTAAEQYEQFVHKSASSKVDSLKDLHLAELTAASGSPARMAAALAVLELERLSFVGPEEFVQAFAREANLHSSLREAKRTSTNLENYADWFDRLAALVATHVLKHSQASDRTKEIEFWTSVAKESVRIGNLNSAMAVVAAFDAISHDKLTDTWSQAQIEELADLRRLSTDDEFYKATLAAAAAKAKKERLAVVVPCFSVLLKELFALNRSCCDRLPNGQVNFDTFTELAEKMSELMVWTRAKCPFEKDQGLALLLQTSPVLSPKGLEEASSVLERDGGK</sequence>
<evidence type="ECO:0000313" key="7">
    <source>
        <dbReference type="Proteomes" id="UP000494165"/>
    </source>
</evidence>
<evidence type="ECO:0000256" key="2">
    <source>
        <dbReference type="PROSITE-ProRule" id="PRU00168"/>
    </source>
</evidence>
<feature type="domain" description="N-terminal Ras-GEF" evidence="5">
    <location>
        <begin position="102"/>
        <end position="220"/>
    </location>
</feature>
<feature type="region of interest" description="Disordered" evidence="3">
    <location>
        <begin position="9"/>
        <end position="100"/>
    </location>
</feature>
<dbReference type="PROSITE" id="PS50212">
    <property type="entry name" value="RASGEF_NTER"/>
    <property type="match status" value="1"/>
</dbReference>
<dbReference type="SMART" id="SM00147">
    <property type="entry name" value="RasGEF"/>
    <property type="match status" value="1"/>
</dbReference>
<dbReference type="Pfam" id="PF00617">
    <property type="entry name" value="RasGEF"/>
    <property type="match status" value="1"/>
</dbReference>
<dbReference type="AlphaFoldDB" id="A0A8S1D3P7"/>
<dbReference type="Gene3D" id="1.20.870.10">
    <property type="entry name" value="Son of sevenless (SoS) protein Chain: S domain 1"/>
    <property type="match status" value="1"/>
</dbReference>
<dbReference type="Gene3D" id="1.10.840.10">
    <property type="entry name" value="Ras guanine-nucleotide exchange factors catalytic domain"/>
    <property type="match status" value="1"/>
</dbReference>
<dbReference type="InterPro" id="IPR001895">
    <property type="entry name" value="RASGEF_cat_dom"/>
</dbReference>
<keyword evidence="1 2" id="KW-0344">Guanine-nucleotide releasing factor</keyword>
<dbReference type="InterPro" id="IPR000651">
    <property type="entry name" value="Ras-like_Gua-exchang_fac_N"/>
</dbReference>
<feature type="compositionally biased region" description="Low complexity" evidence="3">
    <location>
        <begin position="73"/>
        <end position="85"/>
    </location>
</feature>
<protein>
    <recommendedName>
        <fullName evidence="8">Ras-GEF domain-containing protein</fullName>
    </recommendedName>
</protein>
<gene>
    <name evidence="6" type="ORF">CLODIP_2_CD12834</name>
</gene>
<evidence type="ECO:0000256" key="1">
    <source>
        <dbReference type="ARBA" id="ARBA00022658"/>
    </source>
</evidence>
<comment type="caution">
    <text evidence="6">The sequence shown here is derived from an EMBL/GenBank/DDBJ whole genome shotgun (WGS) entry which is preliminary data.</text>
</comment>
<name>A0A8S1D3P7_9INSE</name>
<dbReference type="SUPFAM" id="SSF48366">
    <property type="entry name" value="Ras GEF"/>
    <property type="match status" value="1"/>
</dbReference>